<proteinExistence type="inferred from homology"/>
<dbReference type="InterPro" id="IPR029063">
    <property type="entry name" value="SAM-dependent_MTases_sf"/>
</dbReference>
<dbReference type="RefSeq" id="WP_093687700.1">
    <property type="nucleotide sequence ID" value="NZ_FNBU01000002.1"/>
</dbReference>
<evidence type="ECO:0000313" key="6">
    <source>
        <dbReference type="Proteomes" id="UP000243333"/>
    </source>
</evidence>
<keyword evidence="4" id="KW-0479">Metal-binding</keyword>
<dbReference type="GO" id="GO:0016300">
    <property type="term" value="F:tRNA (uridine) methyltransferase activity"/>
    <property type="evidence" value="ECO:0007669"/>
    <property type="project" value="UniProtKB-UniRule"/>
</dbReference>
<dbReference type="Gene3D" id="3.40.50.150">
    <property type="entry name" value="Vaccinia Virus protein VP39"/>
    <property type="match status" value="1"/>
</dbReference>
<keyword evidence="6" id="KW-1185">Reference proteome</keyword>
<feature type="binding site" evidence="4">
    <location>
        <position position="142"/>
    </location>
    <ligand>
        <name>Mg(2+)</name>
        <dbReference type="ChEBI" id="CHEBI:18420"/>
    </ligand>
</feature>
<dbReference type="SUPFAM" id="SSF53335">
    <property type="entry name" value="S-adenosyl-L-methionine-dependent methyltransferases"/>
    <property type="match status" value="1"/>
</dbReference>
<sequence length="201" mass="22414">MEYYTALLRELEDYAACCGIPIIGRAGAELLCQVAVERQPKQILEVGTAIGYSTLLLLAAVPEARIVTIEINRQRWEKAREMIIRAGAAERATLLLGDAGMLLSNLDGPFDFVFLDAAKGQYLDYLLKLLDKLSDGAVIVADNVLFRGWVHSEGFVPRRYRTLVKRLREFLAFITADPRFTTTVCDIGDGVAICTFRRGIR</sequence>
<dbReference type="InterPro" id="IPR043675">
    <property type="entry name" value="TrmR_methyltr"/>
</dbReference>
<accession>A0A1G7IDB2</accession>
<dbReference type="InterPro" id="IPR002935">
    <property type="entry name" value="SAM_O-MeTrfase"/>
</dbReference>
<dbReference type="HAMAP" id="MF_02217">
    <property type="entry name" value="TrmR_methyltr"/>
    <property type="match status" value="1"/>
</dbReference>
<dbReference type="PROSITE" id="PS51682">
    <property type="entry name" value="SAM_OMT_I"/>
    <property type="match status" value="1"/>
</dbReference>
<dbReference type="Pfam" id="PF01596">
    <property type="entry name" value="Methyltransf_3"/>
    <property type="match status" value="1"/>
</dbReference>
<feature type="binding site" evidence="4">
    <location>
        <position position="143"/>
    </location>
    <ligand>
        <name>Mg(2+)</name>
        <dbReference type="ChEBI" id="CHEBI:18420"/>
    </ligand>
</feature>
<keyword evidence="4" id="KW-0460">Magnesium</keyword>
<comment type="similarity">
    <text evidence="4">Belongs to the class I-like SAM-binding methyltransferase superfamily. Cation-dependent O-methyltransferase family.</text>
</comment>
<dbReference type="GO" id="GO:0030488">
    <property type="term" value="P:tRNA methylation"/>
    <property type="evidence" value="ECO:0007669"/>
    <property type="project" value="UniProtKB-UniRule"/>
</dbReference>
<dbReference type="CDD" id="cd02440">
    <property type="entry name" value="AdoMet_MTases"/>
    <property type="match status" value="1"/>
</dbReference>
<organism evidence="5 6">
    <name type="scientific">Sporolituus thermophilus DSM 23256</name>
    <dbReference type="NCBI Taxonomy" id="1123285"/>
    <lineage>
        <taxon>Bacteria</taxon>
        <taxon>Bacillati</taxon>
        <taxon>Bacillota</taxon>
        <taxon>Negativicutes</taxon>
        <taxon>Selenomonadales</taxon>
        <taxon>Sporomusaceae</taxon>
        <taxon>Sporolituus</taxon>
    </lineage>
</organism>
<dbReference type="GO" id="GO:0000287">
    <property type="term" value="F:magnesium ion binding"/>
    <property type="evidence" value="ECO:0007669"/>
    <property type="project" value="UniProtKB-UniRule"/>
</dbReference>
<gene>
    <name evidence="4" type="primary">trmR</name>
    <name evidence="5" type="ORF">SAMN05660235_00462</name>
</gene>
<name>A0A1G7IDB2_9FIRM</name>
<dbReference type="EMBL" id="FNBU01000002">
    <property type="protein sequence ID" value="SDF10496.1"/>
    <property type="molecule type" value="Genomic_DNA"/>
</dbReference>
<dbReference type="EC" id="2.1.1.-" evidence="4"/>
<feature type="binding site" evidence="4">
    <location>
        <position position="116"/>
    </location>
    <ligand>
        <name>S-adenosyl-L-methionine</name>
        <dbReference type="ChEBI" id="CHEBI:59789"/>
    </ligand>
</feature>
<feature type="binding site" evidence="4">
    <location>
        <position position="23"/>
    </location>
    <ligand>
        <name>S-adenosyl-L-methionine</name>
        <dbReference type="ChEBI" id="CHEBI:59789"/>
    </ligand>
</feature>
<feature type="binding site" evidence="4">
    <location>
        <begin position="98"/>
        <end position="99"/>
    </location>
    <ligand>
        <name>S-adenosyl-L-methionine</name>
        <dbReference type="ChEBI" id="CHEBI:59789"/>
    </ligand>
</feature>
<comment type="subunit">
    <text evidence="4">Homodimer.</text>
</comment>
<evidence type="ECO:0000256" key="4">
    <source>
        <dbReference type="HAMAP-Rule" id="MF_02217"/>
    </source>
</evidence>
<reference evidence="6" key="1">
    <citation type="submission" date="2016-10" db="EMBL/GenBank/DDBJ databases">
        <authorList>
            <person name="Varghese N."/>
            <person name="Submissions S."/>
        </authorList>
    </citation>
    <scope>NUCLEOTIDE SEQUENCE [LARGE SCALE GENOMIC DNA]</scope>
    <source>
        <strain evidence="6">DSM 23256</strain>
    </source>
</reference>
<dbReference type="InterPro" id="IPR050362">
    <property type="entry name" value="Cation-dep_OMT"/>
</dbReference>
<dbReference type="PANTHER" id="PTHR10509">
    <property type="entry name" value="O-METHYLTRANSFERASE-RELATED"/>
    <property type="match status" value="1"/>
</dbReference>
<comment type="catalytic activity">
    <reaction evidence="4">
        <text>5-hydroxyuridine(34) in tRNA + S-adenosyl-L-methionine = 5-methoxyuridine(34) in tRNA + S-adenosyl-L-homocysteine + H(+)</text>
        <dbReference type="Rhea" id="RHEA:60524"/>
        <dbReference type="Rhea" id="RHEA-COMP:13381"/>
        <dbReference type="Rhea" id="RHEA-COMP:15591"/>
        <dbReference type="ChEBI" id="CHEBI:15378"/>
        <dbReference type="ChEBI" id="CHEBI:57856"/>
        <dbReference type="ChEBI" id="CHEBI:59789"/>
        <dbReference type="ChEBI" id="CHEBI:136877"/>
        <dbReference type="ChEBI" id="CHEBI:143860"/>
    </reaction>
</comment>
<protein>
    <recommendedName>
        <fullName evidence="4">tRNA 5-hydroxyuridine methyltransferase</fullName>
        <ecNumber evidence="4">2.1.1.-</ecNumber>
    </recommendedName>
    <alternativeName>
        <fullName evidence="4">ho5U methyltransferase</fullName>
    </alternativeName>
</protein>
<dbReference type="Proteomes" id="UP000243333">
    <property type="component" value="Unassembled WGS sequence"/>
</dbReference>
<feature type="binding site" evidence="4">
    <location>
        <position position="116"/>
    </location>
    <ligand>
        <name>Mg(2+)</name>
        <dbReference type="ChEBI" id="CHEBI:18420"/>
    </ligand>
</feature>
<keyword evidence="2 4" id="KW-0808">Transferase</keyword>
<evidence type="ECO:0000313" key="5">
    <source>
        <dbReference type="EMBL" id="SDF10496.1"/>
    </source>
</evidence>
<evidence type="ECO:0000256" key="2">
    <source>
        <dbReference type="ARBA" id="ARBA00022679"/>
    </source>
</evidence>
<dbReference type="OrthoDB" id="9799672at2"/>
<dbReference type="PANTHER" id="PTHR10509:SF14">
    <property type="entry name" value="CAFFEOYL-COA O-METHYLTRANSFERASE 3-RELATED"/>
    <property type="match status" value="1"/>
</dbReference>
<comment type="function">
    <text evidence="4">Catalyzes the methylation of 5-hydroxyuridine (ho5U) to form 5-methoxyuridine (mo5U) at position 34 in tRNAs.</text>
</comment>
<keyword evidence="1 4" id="KW-0489">Methyltransferase</keyword>
<dbReference type="GO" id="GO:0008171">
    <property type="term" value="F:O-methyltransferase activity"/>
    <property type="evidence" value="ECO:0007669"/>
    <property type="project" value="InterPro"/>
</dbReference>
<dbReference type="STRING" id="1123285.SAMN05660235_00462"/>
<evidence type="ECO:0000256" key="3">
    <source>
        <dbReference type="ARBA" id="ARBA00022691"/>
    </source>
</evidence>
<dbReference type="AlphaFoldDB" id="A0A1G7IDB2"/>
<feature type="binding site" evidence="4">
    <location>
        <position position="53"/>
    </location>
    <ligand>
        <name>S-adenosyl-L-methionine</name>
        <dbReference type="ChEBI" id="CHEBI:59789"/>
    </ligand>
</feature>
<feature type="binding site" evidence="4">
    <location>
        <position position="70"/>
    </location>
    <ligand>
        <name>S-adenosyl-L-methionine</name>
        <dbReference type="ChEBI" id="CHEBI:59789"/>
    </ligand>
</feature>
<evidence type="ECO:0000256" key="1">
    <source>
        <dbReference type="ARBA" id="ARBA00022603"/>
    </source>
</evidence>
<dbReference type="GO" id="GO:0008757">
    <property type="term" value="F:S-adenosylmethionine-dependent methyltransferase activity"/>
    <property type="evidence" value="ECO:0007669"/>
    <property type="project" value="TreeGrafter"/>
</dbReference>
<keyword evidence="3 4" id="KW-0949">S-adenosyl-L-methionine</keyword>
<keyword evidence="4" id="KW-0819">tRNA processing</keyword>